<accession>A0A4Q8L3P4</accession>
<proteinExistence type="predicted"/>
<dbReference type="OrthoDB" id="2236515at2"/>
<sequence length="32" mass="3755">MKVKISLDDADAYRTEVHQIKSTPSTFDFRRV</sequence>
<dbReference type="Proteomes" id="UP000291525">
    <property type="component" value="Unassembled WGS sequence"/>
</dbReference>
<dbReference type="EMBL" id="SHGT01000003">
    <property type="protein sequence ID" value="TAA15168.1"/>
    <property type="molecule type" value="Genomic_DNA"/>
</dbReference>
<protein>
    <submittedName>
        <fullName evidence="1">Uncharacterized protein</fullName>
    </submittedName>
</protein>
<evidence type="ECO:0000313" key="1">
    <source>
        <dbReference type="EMBL" id="TAA15168.1"/>
    </source>
</evidence>
<reference evidence="1 2" key="1">
    <citation type="submission" date="2019-02" db="EMBL/GenBank/DDBJ databases">
        <title>First genome of the species Streptococcus parasuis.</title>
        <authorList>
            <person name="Stevens M.J.A."/>
            <person name="Stephan R."/>
        </authorList>
    </citation>
    <scope>NUCLEOTIDE SEQUENCE [LARGE SCALE GENOMIC DNA]</scope>
    <source>
        <strain evidence="1 2">4253</strain>
    </source>
</reference>
<dbReference type="AlphaFoldDB" id="A0A4Q8L3P4"/>
<gene>
    <name evidence="1" type="ORF">EXW74_01310</name>
</gene>
<comment type="caution">
    <text evidence="1">The sequence shown here is derived from an EMBL/GenBank/DDBJ whole genome shotgun (WGS) entry which is preliminary data.</text>
</comment>
<evidence type="ECO:0000313" key="2">
    <source>
        <dbReference type="Proteomes" id="UP000291525"/>
    </source>
</evidence>
<name>A0A4Q8L3P4_9STRE</name>
<organism evidence="1 2">
    <name type="scientific">Streptococcus parasuis</name>
    <dbReference type="NCBI Taxonomy" id="1501662"/>
    <lineage>
        <taxon>Bacteria</taxon>
        <taxon>Bacillati</taxon>
        <taxon>Bacillota</taxon>
        <taxon>Bacilli</taxon>
        <taxon>Lactobacillales</taxon>
        <taxon>Streptococcaceae</taxon>
        <taxon>Streptococcus</taxon>
    </lineage>
</organism>